<proteinExistence type="predicted"/>
<dbReference type="EMBL" id="JQ314003">
    <property type="protein sequence ID" value="AEZ51774.1"/>
    <property type="molecule type" value="Genomic_DNA"/>
</dbReference>
<name>H6WUK7_9ALPH</name>
<dbReference type="Proteomes" id="UP000133397">
    <property type="component" value="Segment"/>
</dbReference>
<accession>H6WUK7</accession>
<evidence type="ECO:0000313" key="1">
    <source>
        <dbReference type="EMBL" id="AEZ51774.1"/>
    </source>
</evidence>
<protein>
    <submittedName>
        <fullName evidence="1">SORF1</fullName>
    </submittedName>
</protein>
<organism evidence="1 2">
    <name type="scientific">Gallid alphaherpesvirus 2</name>
    <dbReference type="NCBI Taxonomy" id="10390"/>
    <lineage>
        <taxon>Viruses</taxon>
        <taxon>Duplodnaviria</taxon>
        <taxon>Heunggongvirae</taxon>
        <taxon>Peploviricota</taxon>
        <taxon>Herviviricetes</taxon>
        <taxon>Herpesvirales</taxon>
        <taxon>Orthoherpesviridae</taxon>
        <taxon>Alphaherpesvirinae</taxon>
        <taxon>Mardivirus</taxon>
        <taxon>Mardivirus gallidalpha2</taxon>
    </lineage>
</organism>
<evidence type="ECO:0000313" key="2">
    <source>
        <dbReference type="Proteomes" id="UP000133397"/>
    </source>
</evidence>
<sequence>MHMSQHQYILISVKLDSSNKSSRFDGVYIPCRFCKTCLNLTKNNVYLSSALRSSAGPTEYSPPPLFFRVSLGPCQFDRFCQTSRNTIWLIKIYLYPKMGGMRCTGKIRSCSHIP</sequence>
<reference evidence="1 2" key="1">
    <citation type="journal article" date="2012" name="Virus Genes">
        <title>Genome sequence determination and analysis of a Chinese virulent strain, LMS, of Gallid herpesvirus type 2.</title>
        <authorList>
            <person name="Cheng Y."/>
            <person name="Cong F."/>
            <person name="Zhang Y.P."/>
            <person name="Li Z.J."/>
            <person name="Xu N.N."/>
            <person name="Hou G.Y."/>
            <person name="Liu C.J."/>
        </authorList>
    </citation>
    <scope>NUCLEOTIDE SEQUENCE [LARGE SCALE GENOMIC DNA]</scope>
    <source>
        <strain evidence="1">LMS</strain>
    </source>
</reference>
<gene>
    <name evidence="1" type="ORF">MDV086.6</name>
</gene>